<dbReference type="GO" id="GO:0003677">
    <property type="term" value="F:DNA binding"/>
    <property type="evidence" value="ECO:0007669"/>
    <property type="project" value="InterPro"/>
</dbReference>
<dbReference type="InterPro" id="IPR027417">
    <property type="entry name" value="P-loop_NTPase"/>
</dbReference>
<dbReference type="OrthoDB" id="551907at2759"/>
<evidence type="ECO:0000256" key="1">
    <source>
        <dbReference type="ARBA" id="ARBA00023015"/>
    </source>
</evidence>
<keyword evidence="3" id="KW-0539">Nucleus</keyword>
<sequence>MPNIDLDIIPCQMGFLKGLLCPAYAPLIVQVLTCAFHVGMKSSIVGRTGSGKTTLNQTVFCLVEPTASRQILLIKGVKKEVPKVGNYKTKIIKESWNDLPAKLLELVISSLFLGDCIRFRLTCKSLISITPPMRSNQPLTQCESRCQHIPWLMSLPKNKSAEGIFYYPIYEKCATCCKTAYPLEKVSATVVIHLNELYASFYLASGLVLSPDAKPRLKWTPELLEHFIRAVKHLGGADRATRKTIMKLIGIPGLTLYHLKSHLQGQSNTGNNKVGFMGAEAGDRMCDASGALMTVSQTNKSLEISEALEMQIEVQRRLNEHL</sequence>
<proteinExistence type="predicted"/>
<reference evidence="4 5" key="1">
    <citation type="submission" date="2020-10" db="EMBL/GenBank/DDBJ databases">
        <title>The Coptis chinensis genome and diversification of protoberbering-type alkaloids.</title>
        <authorList>
            <person name="Wang B."/>
            <person name="Shu S."/>
            <person name="Song C."/>
            <person name="Liu Y."/>
        </authorList>
    </citation>
    <scope>NUCLEOTIDE SEQUENCE [LARGE SCALE GENOMIC DNA]</scope>
    <source>
        <strain evidence="4">HL-2020</strain>
        <tissue evidence="4">Leaf</tissue>
    </source>
</reference>
<protein>
    <submittedName>
        <fullName evidence="4">Uncharacterized protein</fullName>
    </submittedName>
</protein>
<dbReference type="PANTHER" id="PTHR31499">
    <property type="entry name" value="MYB FAMILY TRANSCRIPTION FACTOR PHL11"/>
    <property type="match status" value="1"/>
</dbReference>
<dbReference type="SUPFAM" id="SSF46689">
    <property type="entry name" value="Homeodomain-like"/>
    <property type="match status" value="1"/>
</dbReference>
<gene>
    <name evidence="4" type="ORF">IFM89_035018</name>
</gene>
<evidence type="ECO:0000256" key="3">
    <source>
        <dbReference type="ARBA" id="ARBA00023242"/>
    </source>
</evidence>
<dbReference type="Gene3D" id="1.10.10.60">
    <property type="entry name" value="Homeodomain-like"/>
    <property type="match status" value="1"/>
</dbReference>
<dbReference type="Proteomes" id="UP000631114">
    <property type="component" value="Unassembled WGS sequence"/>
</dbReference>
<dbReference type="EMBL" id="JADFTS010000006">
    <property type="protein sequence ID" value="KAF9603348.1"/>
    <property type="molecule type" value="Genomic_DNA"/>
</dbReference>
<accession>A0A835HSB5</accession>
<dbReference type="InterPro" id="IPR046955">
    <property type="entry name" value="PHR1-like"/>
</dbReference>
<evidence type="ECO:0000256" key="2">
    <source>
        <dbReference type="ARBA" id="ARBA00023163"/>
    </source>
</evidence>
<evidence type="ECO:0000313" key="5">
    <source>
        <dbReference type="Proteomes" id="UP000631114"/>
    </source>
</evidence>
<dbReference type="InterPro" id="IPR009057">
    <property type="entry name" value="Homeodomain-like_sf"/>
</dbReference>
<dbReference type="Gene3D" id="3.40.50.300">
    <property type="entry name" value="P-loop containing nucleotide triphosphate hydrolases"/>
    <property type="match status" value="1"/>
</dbReference>
<dbReference type="InterPro" id="IPR006447">
    <property type="entry name" value="Myb_dom_plants"/>
</dbReference>
<evidence type="ECO:0000313" key="4">
    <source>
        <dbReference type="EMBL" id="KAF9603348.1"/>
    </source>
</evidence>
<dbReference type="NCBIfam" id="TIGR01557">
    <property type="entry name" value="myb_SHAQKYF"/>
    <property type="match status" value="1"/>
</dbReference>
<keyword evidence="1" id="KW-0805">Transcription regulation</keyword>
<dbReference type="AlphaFoldDB" id="A0A835HSB5"/>
<keyword evidence="2" id="KW-0804">Transcription</keyword>
<dbReference type="PANTHER" id="PTHR31499:SF2">
    <property type="entry name" value="MYB-RELATED PROTEIN 2"/>
    <property type="match status" value="1"/>
</dbReference>
<dbReference type="GO" id="GO:0003700">
    <property type="term" value="F:DNA-binding transcription factor activity"/>
    <property type="evidence" value="ECO:0007669"/>
    <property type="project" value="InterPro"/>
</dbReference>
<name>A0A835HSB5_9MAGN</name>
<dbReference type="SUPFAM" id="SSF52540">
    <property type="entry name" value="P-loop containing nucleoside triphosphate hydrolases"/>
    <property type="match status" value="1"/>
</dbReference>
<organism evidence="4 5">
    <name type="scientific">Coptis chinensis</name>
    <dbReference type="NCBI Taxonomy" id="261450"/>
    <lineage>
        <taxon>Eukaryota</taxon>
        <taxon>Viridiplantae</taxon>
        <taxon>Streptophyta</taxon>
        <taxon>Embryophyta</taxon>
        <taxon>Tracheophyta</taxon>
        <taxon>Spermatophyta</taxon>
        <taxon>Magnoliopsida</taxon>
        <taxon>Ranunculales</taxon>
        <taxon>Ranunculaceae</taxon>
        <taxon>Coptidoideae</taxon>
        <taxon>Coptis</taxon>
    </lineage>
</organism>
<comment type="caution">
    <text evidence="4">The sequence shown here is derived from an EMBL/GenBank/DDBJ whole genome shotgun (WGS) entry which is preliminary data.</text>
</comment>
<keyword evidence="5" id="KW-1185">Reference proteome</keyword>